<name>A0A0S4QLI6_9ACTN</name>
<reference evidence="11" key="1">
    <citation type="submission" date="2015-11" db="EMBL/GenBank/DDBJ databases">
        <authorList>
            <person name="Varghese N."/>
        </authorList>
    </citation>
    <scope>NUCLEOTIDE SEQUENCE [LARGE SCALE GENOMIC DNA]</scope>
    <source>
        <strain evidence="11">DSM 45899</strain>
    </source>
</reference>
<evidence type="ECO:0000256" key="8">
    <source>
        <dbReference type="SAM" id="Phobius"/>
    </source>
</evidence>
<keyword evidence="6 8" id="KW-0472">Membrane</keyword>
<evidence type="ECO:0000313" key="11">
    <source>
        <dbReference type="Proteomes" id="UP000198802"/>
    </source>
</evidence>
<dbReference type="GO" id="GO:0005886">
    <property type="term" value="C:plasma membrane"/>
    <property type="evidence" value="ECO:0007669"/>
    <property type="project" value="UniProtKB-SubCell"/>
</dbReference>
<feature type="transmembrane region" description="Helical" evidence="8">
    <location>
        <begin position="611"/>
        <end position="632"/>
    </location>
</feature>
<evidence type="ECO:0000256" key="3">
    <source>
        <dbReference type="ARBA" id="ARBA00022475"/>
    </source>
</evidence>
<feature type="transmembrane region" description="Helical" evidence="8">
    <location>
        <begin position="568"/>
        <end position="591"/>
    </location>
</feature>
<feature type="domain" description="Membrane transport protein MMPL" evidence="9">
    <location>
        <begin position="676"/>
        <end position="754"/>
    </location>
</feature>
<feature type="transmembrane region" description="Helical" evidence="8">
    <location>
        <begin position="189"/>
        <end position="207"/>
    </location>
</feature>
<dbReference type="EMBL" id="FAOZ01000007">
    <property type="protein sequence ID" value="CUU56164.1"/>
    <property type="molecule type" value="Genomic_DNA"/>
</dbReference>
<dbReference type="AlphaFoldDB" id="A0A0S4QLI6"/>
<evidence type="ECO:0000256" key="2">
    <source>
        <dbReference type="ARBA" id="ARBA00010157"/>
    </source>
</evidence>
<feature type="transmembrane region" description="Helical" evidence="8">
    <location>
        <begin position="287"/>
        <end position="312"/>
    </location>
</feature>
<dbReference type="Pfam" id="PF03176">
    <property type="entry name" value="MMPL"/>
    <property type="match status" value="2"/>
</dbReference>
<feature type="region of interest" description="Disordered" evidence="7">
    <location>
        <begin position="745"/>
        <end position="829"/>
    </location>
</feature>
<feature type="compositionally biased region" description="Low complexity" evidence="7">
    <location>
        <begin position="775"/>
        <end position="790"/>
    </location>
</feature>
<protein>
    <submittedName>
        <fullName evidence="10">Uncharacterized membrane protein YdfJ, MMPL/SSD domain</fullName>
    </submittedName>
</protein>
<feature type="compositionally biased region" description="Basic and acidic residues" evidence="7">
    <location>
        <begin position="762"/>
        <end position="774"/>
    </location>
</feature>
<dbReference type="PANTHER" id="PTHR33406:SF11">
    <property type="entry name" value="MEMBRANE PROTEIN SCO6666-RELATED"/>
    <property type="match status" value="1"/>
</dbReference>
<feature type="transmembrane region" description="Helical" evidence="8">
    <location>
        <begin position="379"/>
        <end position="398"/>
    </location>
</feature>
<evidence type="ECO:0000256" key="4">
    <source>
        <dbReference type="ARBA" id="ARBA00022692"/>
    </source>
</evidence>
<feature type="compositionally biased region" description="Gly residues" evidence="7">
    <location>
        <begin position="791"/>
        <end position="817"/>
    </location>
</feature>
<dbReference type="InterPro" id="IPR004869">
    <property type="entry name" value="MMPL_dom"/>
</dbReference>
<evidence type="ECO:0000256" key="6">
    <source>
        <dbReference type="ARBA" id="ARBA00023136"/>
    </source>
</evidence>
<sequence length="829" mass="83849">MTDRPEKLAGVVGILARSCSRHRWLVLAAWLVAFVPAVQHIREGGARYAQEVAPVGSESARAMDGVARASPGGQLPDVETIVIRARRGTVDAGRARERITALVAEIGRLRGVTLVADPAGPLGAATAGVDPVSADRRTALVSVLMADDALTPDLDAVRAVIAAARAYDGPEIQVEMSGPGATMIGSVDLSPAPLAVAAFAMIVLLGVTLRSRLGVVVCLLPAGVCAVQAVAVTGRLSHTAQLTPFAPVTAAVLAFGTCLGGTVVAVHRTQSALLRGQNREQAAASATAAAGAAVVIGGLGVSIALLVVAGLLPNEFGGLAVAAAAAVMIAVLALITLLPALLATGGVRLLGWAERHYLAMAGAGLARRPGLRSWWAAQVGRYPALVAVAVGVVLMALANQTDGLRIGGGDAGTDPTSMTTRRAYDLVSDGFFPGLNGPVLVTVDRGTPVNPADRIVQPAQVAAAIRATPGVRSAGISLDDPTLGPAVIRILPDAGPRTTEASDLVRHLRDDVLPGTLGGSITEAAVGGPTAMFDDSADEFRSTLPLFLAVVLVAVGLMVFVASGLPALAVLLGVAAVLAVVAAGGMLRPVFQDVDAARHLHVMTSPVEPFVLIPVMVCVFGLAPVMNLILFARLREGGGGGAAEPSKAGGGGGLRGAARLLARRRDGARPDPIRDGRDAIRRGHAELGHVVLTMNFVMMFIFLSVAAQPPRTLKMLGGGLAIGIAVDALLVRAAILPAAVHLGQRWQTDRAARSRQSAATGKESKEPKDSKESKAASSVSSASSGSAAGSDTGGGGSAGGGGKASGSGTSGGTGNVGGEFRQFLRRAGI</sequence>
<feature type="transmembrane region" description="Helical" evidence="8">
    <location>
        <begin position="245"/>
        <end position="266"/>
    </location>
</feature>
<proteinExistence type="inferred from homology"/>
<feature type="domain" description="Membrane transport protein MMPL" evidence="9">
    <location>
        <begin position="53"/>
        <end position="384"/>
    </location>
</feature>
<feature type="transmembrane region" description="Helical" evidence="8">
    <location>
        <begin position="687"/>
        <end position="707"/>
    </location>
</feature>
<keyword evidence="5 8" id="KW-1133">Transmembrane helix</keyword>
<evidence type="ECO:0000256" key="5">
    <source>
        <dbReference type="ARBA" id="ARBA00022989"/>
    </source>
</evidence>
<keyword evidence="3" id="KW-1003">Cell membrane</keyword>
<dbReference type="PANTHER" id="PTHR33406">
    <property type="entry name" value="MEMBRANE PROTEIN MJ1562-RELATED"/>
    <property type="match status" value="1"/>
</dbReference>
<accession>A0A0S4QLI6</accession>
<evidence type="ECO:0000313" key="10">
    <source>
        <dbReference type="EMBL" id="CUU56164.1"/>
    </source>
</evidence>
<keyword evidence="11" id="KW-1185">Reference proteome</keyword>
<comment type="subcellular location">
    <subcellularLocation>
        <location evidence="1">Cell membrane</location>
        <topology evidence="1">Multi-pass membrane protein</topology>
    </subcellularLocation>
</comment>
<organism evidence="10 11">
    <name type="scientific">Parafrankia irregularis</name>
    <dbReference type="NCBI Taxonomy" id="795642"/>
    <lineage>
        <taxon>Bacteria</taxon>
        <taxon>Bacillati</taxon>
        <taxon>Actinomycetota</taxon>
        <taxon>Actinomycetes</taxon>
        <taxon>Frankiales</taxon>
        <taxon>Frankiaceae</taxon>
        <taxon>Parafrankia</taxon>
    </lineage>
</organism>
<dbReference type="Proteomes" id="UP000198802">
    <property type="component" value="Unassembled WGS sequence"/>
</dbReference>
<comment type="similarity">
    <text evidence="2">Belongs to the resistance-nodulation-cell division (RND) (TC 2.A.6) family. MmpL subfamily.</text>
</comment>
<evidence type="ECO:0000259" key="9">
    <source>
        <dbReference type="Pfam" id="PF03176"/>
    </source>
</evidence>
<dbReference type="RefSeq" id="WP_091275967.1">
    <property type="nucleotide sequence ID" value="NZ_FAOZ01000007.1"/>
</dbReference>
<feature type="transmembrane region" description="Helical" evidence="8">
    <location>
        <begin position="318"/>
        <end position="342"/>
    </location>
</feature>
<dbReference type="SUPFAM" id="SSF82866">
    <property type="entry name" value="Multidrug efflux transporter AcrB transmembrane domain"/>
    <property type="match status" value="1"/>
</dbReference>
<keyword evidence="4 8" id="KW-0812">Transmembrane</keyword>
<gene>
    <name evidence="10" type="ORF">Ga0074812_10748</name>
</gene>
<evidence type="ECO:0000256" key="1">
    <source>
        <dbReference type="ARBA" id="ARBA00004651"/>
    </source>
</evidence>
<feature type="transmembrane region" description="Helical" evidence="8">
    <location>
        <begin position="719"/>
        <end position="740"/>
    </location>
</feature>
<evidence type="ECO:0000256" key="7">
    <source>
        <dbReference type="SAM" id="MobiDB-lite"/>
    </source>
</evidence>
<feature type="transmembrane region" description="Helical" evidence="8">
    <location>
        <begin position="214"/>
        <end position="233"/>
    </location>
</feature>
<dbReference type="Gene3D" id="1.20.1640.10">
    <property type="entry name" value="Multidrug efflux transporter AcrB transmembrane domain"/>
    <property type="match status" value="2"/>
</dbReference>
<feature type="transmembrane region" description="Helical" evidence="8">
    <location>
        <begin position="542"/>
        <end position="561"/>
    </location>
</feature>
<dbReference type="InterPro" id="IPR050545">
    <property type="entry name" value="Mycobact_MmpL"/>
</dbReference>